<dbReference type="Proteomes" id="UP000177967">
    <property type="component" value="Unassembled WGS sequence"/>
</dbReference>
<keyword evidence="1" id="KW-0472">Membrane</keyword>
<name>A0A1G1V2Q3_9BACT</name>
<dbReference type="STRING" id="1797513.A2782_03055"/>
<proteinExistence type="predicted"/>
<protein>
    <recommendedName>
        <fullName evidence="4">Membrane protein 6-pyruvoyl-tetrahydropterin synthase-related domain-containing protein</fullName>
    </recommendedName>
</protein>
<feature type="transmembrane region" description="Helical" evidence="1">
    <location>
        <begin position="60"/>
        <end position="83"/>
    </location>
</feature>
<comment type="caution">
    <text evidence="2">The sequence shown here is derived from an EMBL/GenBank/DDBJ whole genome shotgun (WGS) entry which is preliminary data.</text>
</comment>
<feature type="transmembrane region" description="Helical" evidence="1">
    <location>
        <begin position="959"/>
        <end position="980"/>
    </location>
</feature>
<feature type="transmembrane region" description="Helical" evidence="1">
    <location>
        <begin position="95"/>
        <end position="117"/>
    </location>
</feature>
<feature type="transmembrane region" description="Helical" evidence="1">
    <location>
        <begin position="129"/>
        <end position="149"/>
    </location>
</feature>
<feature type="transmembrane region" description="Helical" evidence="1">
    <location>
        <begin position="155"/>
        <end position="173"/>
    </location>
</feature>
<dbReference type="AlphaFoldDB" id="A0A1G1V2Q3"/>
<feature type="transmembrane region" description="Helical" evidence="1">
    <location>
        <begin position="202"/>
        <end position="218"/>
    </location>
</feature>
<keyword evidence="1" id="KW-1133">Transmembrane helix</keyword>
<feature type="transmembrane region" description="Helical" evidence="1">
    <location>
        <begin position="349"/>
        <end position="370"/>
    </location>
</feature>
<dbReference type="EMBL" id="MHBW01000006">
    <property type="protein sequence ID" value="OGY09673.1"/>
    <property type="molecule type" value="Genomic_DNA"/>
</dbReference>
<feature type="transmembrane region" description="Helical" evidence="1">
    <location>
        <begin position="316"/>
        <end position="337"/>
    </location>
</feature>
<accession>A0A1G1V2Q3</accession>
<sequence length="985" mass="112270">MINKKASLYFPQLIIFALVTALYITNFKSGAYLTGWDNLHPEFNFWMNIKRSIFAVWQEYQGVGLLGGMGHAAGLLHQIYIFILSLILPQNLLRYTWTFLCLLVGGLGAYQLSITTLSAGKEASFPKRLAATTAGIFYIFNLSTLQVFYIPFETFTAHFAFLPWIVWSALRFLSVKSWKSLLVFMLVSLAATPSYYVPTLFLVTLLALGLLSLVHIVYQKNLQALLNVATIFVSTVLVNSFWLLPFLYFTFTNASVVPAAKINQMSSQTVFLENKNFGNIQNVALLRGLWFDRTDINLSGNTGYLMANWRDYSYSLPFQAAGWITFGLIIFGLYSALKSRNRLQITAAALFIFAFTMLMVSTPPFSWIVTLFRNSLPFFTEAFRFPFTKFSILASLAYSLLLGVGGLSLVQLASRKLFKRLSLGAILFLLITYLFPVYTGKLFWVREQSKIPQEYFQVFDFFKNQDQNTRIANFPQYTFWSWNYYWWGYEGSGFLWYGINQPILDRAFDPWSNYNEGYYSELNYALYSKKPQTLSQVLEKYQVNWLLVDKNVFSSINQKTLYTDELKGLLEKSGKATLVQQYGNIDIYKVNLDTQINNFVFAADNLPSAGPKHVYAFEDKTFSHNSHYSSGENYYYPFRSFRDQSFEISESTDTYTISANVPANAASPVFPDESQELPLPDPKDLRNVAYLGPRPRVSNNKLEVNFPKVSGYFSASIDLETTQQNKYCTDKDPDKSGAKAVTIDGKNVLEMKSKGAVCGLSVWLPNLQHNFAYIISLESKNSKGQPLFFWLENPISRKADIEVYLPKTNNLKTTYLIQPPMEDDGVGYTLHIENRSTGNDLTINDLGSVNVYTFPYKYLAGIHFGDEQNNQVQTQALETKHPNQATYVVNLKDQLPKTIVLSQGFNSGWQMYETSAPLYLAPFIGKKVTSHFLVNNWENGWRVDNPTGSKLVIIYLPQYLEFAGFVFLLLTIAATTILDVRRKTH</sequence>
<evidence type="ECO:0008006" key="4">
    <source>
        <dbReference type="Google" id="ProtNLM"/>
    </source>
</evidence>
<feature type="transmembrane region" description="Helical" evidence="1">
    <location>
        <begin position="390"/>
        <end position="410"/>
    </location>
</feature>
<evidence type="ECO:0000313" key="3">
    <source>
        <dbReference type="Proteomes" id="UP000177967"/>
    </source>
</evidence>
<gene>
    <name evidence="2" type="ORF">A2782_03055</name>
</gene>
<feature type="transmembrane region" description="Helical" evidence="1">
    <location>
        <begin position="422"/>
        <end position="444"/>
    </location>
</feature>
<organism evidence="2 3">
    <name type="scientific">Candidatus Blackburnbacteria bacterium RIFCSPHIGHO2_01_FULL_43_15b</name>
    <dbReference type="NCBI Taxonomy" id="1797513"/>
    <lineage>
        <taxon>Bacteria</taxon>
        <taxon>Candidatus Blackburniibacteriota</taxon>
    </lineage>
</organism>
<evidence type="ECO:0000256" key="1">
    <source>
        <dbReference type="SAM" id="Phobius"/>
    </source>
</evidence>
<feature type="transmembrane region" description="Helical" evidence="1">
    <location>
        <begin position="225"/>
        <end position="248"/>
    </location>
</feature>
<keyword evidence="1" id="KW-0812">Transmembrane</keyword>
<evidence type="ECO:0000313" key="2">
    <source>
        <dbReference type="EMBL" id="OGY09673.1"/>
    </source>
</evidence>
<feature type="transmembrane region" description="Helical" evidence="1">
    <location>
        <begin position="6"/>
        <end position="24"/>
    </location>
</feature>
<reference evidence="2 3" key="1">
    <citation type="journal article" date="2016" name="Nat. Commun.">
        <title>Thousands of microbial genomes shed light on interconnected biogeochemical processes in an aquifer system.</title>
        <authorList>
            <person name="Anantharaman K."/>
            <person name="Brown C.T."/>
            <person name="Hug L.A."/>
            <person name="Sharon I."/>
            <person name="Castelle C.J."/>
            <person name="Probst A.J."/>
            <person name="Thomas B.C."/>
            <person name="Singh A."/>
            <person name="Wilkins M.J."/>
            <person name="Karaoz U."/>
            <person name="Brodie E.L."/>
            <person name="Williams K.H."/>
            <person name="Hubbard S.S."/>
            <person name="Banfield J.F."/>
        </authorList>
    </citation>
    <scope>NUCLEOTIDE SEQUENCE [LARGE SCALE GENOMIC DNA]</scope>
</reference>